<dbReference type="InterPro" id="IPR005162">
    <property type="entry name" value="Retrotrans_gag_dom"/>
</dbReference>
<keyword evidence="9" id="KW-1185">Reference proteome</keyword>
<dbReference type="InterPro" id="IPR043502">
    <property type="entry name" value="DNA/RNA_pol_sf"/>
</dbReference>
<dbReference type="InterPro" id="IPR013103">
    <property type="entry name" value="RVT_2"/>
</dbReference>
<dbReference type="Pfam" id="PF00078">
    <property type="entry name" value="RVT_1"/>
    <property type="match status" value="1"/>
</dbReference>
<evidence type="ECO:0000256" key="4">
    <source>
        <dbReference type="ARBA" id="ARBA00022759"/>
    </source>
</evidence>
<sequence>MKQPEGFEEKGKQNHACHLLKYLYGLKQSPRKWYKRFESFMLAHDFRRSSYDSCVYYKELLLASEFDMEDLGEAKKILGVEIIRDSNAGVLYLIQRRYIEKVLERLSMAFLEEFFPPTKTAEIRHKLTTFTQEPGESLREAWDRFKALQRSCYDFLANVAANHYSTTRSTSKKGKLDVDAYDLLSSQVAALNLKIDSLKAPQSSTPPMSINAMSSVAPVTTSYCEVCGIQGHFGHECSYSLQDTTQLEQQQWSQPQFHPPQPHVARPPFQQGASHNAPPGFNRPPHQGYQQPPQSSATPEPNMGDLYKLIANMQKTAEIAQKNHDESIKELKNQNRMLENQVAQLADTLSQRQPGTLPGQPTPPQNRESANAITLRSGTKYNGPPMPTDDATLAKENTDGPGKAIDAEPQVLEVGNADDVGANKGKEKNSDSLPIVPKLPFPHRMQKTKVDQQLGKFLAMVKNLEVTVPFTDLISQVPVYAKFLKEMITKKRDYGGVERVALTEECASVSVMPLSVCNRLNMGKLKCTQITLQMADRSIKYPLGILEDVPVRVGKFYIPVDFVVLDMEEDSQIPIILGRPFLCTAGAVIDVKSGSLTLSVGDDTVTFNLTNAVKSPMLENTCCRIDIAEEISLDNIPRMLYDDLLLATLTLEAHKGEGDCEIDSLISDLDGIEVEKVDGFEVLATVCSISEPQVTKVELKPLPSHLKYAFLDDNEDFPVIVNAALDDSQLSKLLTVLCMHKKAIGYSIDDLKGISPDFCMHRINLEADHRPRIQPQCRLNLNMQDVVRKEVVKLLDAGIIYPISDSKWVSPVQVVPKKGGTTVVKNDKDELIPTRVVTDDQEKTTFTCPYGTFAYRRMPFGLCNAPATFQRCMMAILSDFIEDIMEVFMDDFSVYGSDFDVCLHNLSKVLKRCSEVNLVLNWEKCHFMVNEGVVLGHLISERGIQVDRAKIEVIEKLPPPVNVKGVRSFLGHAGFYRRFIKDFSKIAKPLTQLLLKDATFEFTDACLESFDRIKKALITAPIIQPPDWDLPFEIMCDASDYAVGAVLGQRKNKEFDLEIRDKKGAENVVADHLSRLKFQSSTDGPINDSFPDDHLFSVSTQSPWYADFANYCVGGSHPLELTYQQRKRFYHDAKRYFWDDPHLYRKCADGMFRRCVADWDTQGVLKHCHSLPSSGHLGAIPTAHRTLQSGFYWPSIFKDARFFCNACDECQRTGNVSKRQELPQTGILEVEPFDVWGIDFMGPFPSSCGNRYILVAVDYVTKWVEAIASPTNDSNVVKKLFKKIIFPRFGVPRVMISDGGSHFHQRTFKALLKKHGVTQKVGMAYHPQTSGQVEVSNRQIKRILEKVVNKSRKDWSLKLDDTLWALRTAYKTPLGTTPYRLVYGKACHLPVEMEYLSTWAVKEINMDLEAAGEARLLQLNELDELRFEAYENHKLYKEQTKKFHDKMIQKREFNIGDKVLLYNSRLRLFPGKLKSRWSGPFTITEVKEHGAIEVASENGTKFKVNGQRLKLYTEGAFIGKLETIYLSDPPTDA</sequence>
<evidence type="ECO:0000256" key="6">
    <source>
        <dbReference type="SAM" id="Coils"/>
    </source>
</evidence>
<reference evidence="10" key="2">
    <citation type="submission" date="2025-08" db="UniProtKB">
        <authorList>
            <consortium name="RefSeq"/>
        </authorList>
    </citation>
    <scope>IDENTIFICATION</scope>
    <source>
        <tissue evidence="10">Leaf</tissue>
    </source>
</reference>
<dbReference type="InterPro" id="IPR012337">
    <property type="entry name" value="RNaseH-like_sf"/>
</dbReference>
<evidence type="ECO:0000256" key="3">
    <source>
        <dbReference type="ARBA" id="ARBA00022722"/>
    </source>
</evidence>
<organism evidence="9 10">
    <name type="scientific">Spinacia oleracea</name>
    <name type="common">Spinach</name>
    <dbReference type="NCBI Taxonomy" id="3562"/>
    <lineage>
        <taxon>Eukaryota</taxon>
        <taxon>Viridiplantae</taxon>
        <taxon>Streptophyta</taxon>
        <taxon>Embryophyta</taxon>
        <taxon>Tracheophyta</taxon>
        <taxon>Spermatophyta</taxon>
        <taxon>Magnoliopsida</taxon>
        <taxon>eudicotyledons</taxon>
        <taxon>Gunneridae</taxon>
        <taxon>Pentapetalae</taxon>
        <taxon>Caryophyllales</taxon>
        <taxon>Chenopodiaceae</taxon>
        <taxon>Chenopodioideae</taxon>
        <taxon>Anserineae</taxon>
        <taxon>Spinacia</taxon>
    </lineage>
</organism>
<dbReference type="GeneID" id="130467592"/>
<dbReference type="InterPro" id="IPR041577">
    <property type="entry name" value="RT_RNaseH_2"/>
</dbReference>
<dbReference type="InterPro" id="IPR041588">
    <property type="entry name" value="Integrase_H2C2"/>
</dbReference>
<dbReference type="Gene3D" id="3.10.10.10">
    <property type="entry name" value="HIV Type 1 Reverse Transcriptase, subunit A, domain 1"/>
    <property type="match status" value="2"/>
</dbReference>
<dbReference type="InterPro" id="IPR043128">
    <property type="entry name" value="Rev_trsase/Diguanyl_cyclase"/>
</dbReference>
<reference evidence="9" key="1">
    <citation type="journal article" date="2021" name="Nat. Commun.">
        <title>Genomic analyses provide insights into spinach domestication and the genetic basis of agronomic traits.</title>
        <authorList>
            <person name="Cai X."/>
            <person name="Sun X."/>
            <person name="Xu C."/>
            <person name="Sun H."/>
            <person name="Wang X."/>
            <person name="Ge C."/>
            <person name="Zhang Z."/>
            <person name="Wang Q."/>
            <person name="Fei Z."/>
            <person name="Jiao C."/>
            <person name="Wang Q."/>
        </authorList>
    </citation>
    <scope>NUCLEOTIDE SEQUENCE [LARGE SCALE GENOMIC DNA]</scope>
    <source>
        <strain evidence="9">cv. Varoflay</strain>
    </source>
</reference>
<gene>
    <name evidence="10" type="primary">LOC130467592</name>
</gene>
<dbReference type="Pfam" id="PF17921">
    <property type="entry name" value="Integrase_H2C2"/>
    <property type="match status" value="1"/>
</dbReference>
<evidence type="ECO:0000313" key="10">
    <source>
        <dbReference type="RefSeq" id="XP_056692121.1"/>
    </source>
</evidence>
<dbReference type="Gene3D" id="1.10.340.70">
    <property type="match status" value="1"/>
</dbReference>
<dbReference type="Gene3D" id="3.30.70.270">
    <property type="match status" value="2"/>
</dbReference>
<keyword evidence="4" id="KW-0378">Hydrolase</keyword>
<dbReference type="CDD" id="cd00303">
    <property type="entry name" value="retropepsin_like"/>
    <property type="match status" value="1"/>
</dbReference>
<evidence type="ECO:0000259" key="8">
    <source>
        <dbReference type="PROSITE" id="PS50994"/>
    </source>
</evidence>
<dbReference type="Pfam" id="PF07727">
    <property type="entry name" value="RVT_2"/>
    <property type="match status" value="1"/>
</dbReference>
<dbReference type="Pfam" id="PF03732">
    <property type="entry name" value="Retrotrans_gag"/>
    <property type="match status" value="1"/>
</dbReference>
<dbReference type="InterPro" id="IPR001584">
    <property type="entry name" value="Integrase_cat-core"/>
</dbReference>
<keyword evidence="1" id="KW-0808">Transferase</keyword>
<dbReference type="SUPFAM" id="SSF56672">
    <property type="entry name" value="DNA/RNA polymerases"/>
    <property type="match status" value="1"/>
</dbReference>
<dbReference type="Pfam" id="PF00665">
    <property type="entry name" value="rve"/>
    <property type="match status" value="1"/>
</dbReference>
<dbReference type="RefSeq" id="XP_056692121.1">
    <property type="nucleotide sequence ID" value="XM_056836143.1"/>
</dbReference>
<feature type="coiled-coil region" evidence="6">
    <location>
        <begin position="310"/>
        <end position="348"/>
    </location>
</feature>
<feature type="domain" description="Integrase catalytic" evidence="8">
    <location>
        <begin position="1228"/>
        <end position="1386"/>
    </location>
</feature>
<evidence type="ECO:0000256" key="2">
    <source>
        <dbReference type="ARBA" id="ARBA00022695"/>
    </source>
</evidence>
<keyword evidence="5" id="KW-0511">Multifunctional enzyme</keyword>
<accession>A0ABM3R923</accession>
<evidence type="ECO:0000313" key="9">
    <source>
        <dbReference type="Proteomes" id="UP000813463"/>
    </source>
</evidence>
<dbReference type="PANTHER" id="PTHR37984">
    <property type="entry name" value="PROTEIN CBG26694"/>
    <property type="match status" value="1"/>
</dbReference>
<keyword evidence="4" id="KW-0255">Endonuclease</keyword>
<dbReference type="Proteomes" id="UP000813463">
    <property type="component" value="Chromosome 2"/>
</dbReference>
<feature type="region of interest" description="Disordered" evidence="7">
    <location>
        <begin position="248"/>
        <end position="303"/>
    </location>
</feature>
<dbReference type="Pfam" id="PF17919">
    <property type="entry name" value="RT_RNaseH_2"/>
    <property type="match status" value="1"/>
</dbReference>
<keyword evidence="2" id="KW-0548">Nucleotidyltransferase</keyword>
<evidence type="ECO:0000256" key="7">
    <source>
        <dbReference type="SAM" id="MobiDB-lite"/>
    </source>
</evidence>
<dbReference type="InterPro" id="IPR000477">
    <property type="entry name" value="RT_dom"/>
</dbReference>
<feature type="region of interest" description="Disordered" evidence="7">
    <location>
        <begin position="376"/>
        <end position="395"/>
    </location>
</feature>
<evidence type="ECO:0000256" key="1">
    <source>
        <dbReference type="ARBA" id="ARBA00022679"/>
    </source>
</evidence>
<keyword evidence="3" id="KW-0540">Nuclease</keyword>
<dbReference type="Gene3D" id="3.30.420.10">
    <property type="entry name" value="Ribonuclease H-like superfamily/Ribonuclease H"/>
    <property type="match status" value="1"/>
</dbReference>
<dbReference type="Gene3D" id="2.40.70.10">
    <property type="entry name" value="Acid Proteases"/>
    <property type="match status" value="1"/>
</dbReference>
<dbReference type="InterPro" id="IPR021109">
    <property type="entry name" value="Peptidase_aspartic_dom_sf"/>
</dbReference>
<dbReference type="InterPro" id="IPR050951">
    <property type="entry name" value="Retrovirus_Pol_polyprotein"/>
</dbReference>
<protein>
    <recommendedName>
        <fullName evidence="8">Integrase catalytic domain-containing protein</fullName>
    </recommendedName>
</protein>
<proteinExistence type="predicted"/>
<dbReference type="PANTHER" id="PTHR37984:SF5">
    <property type="entry name" value="PROTEIN NYNRIN-LIKE"/>
    <property type="match status" value="1"/>
</dbReference>
<keyword evidence="6" id="KW-0175">Coiled coil</keyword>
<name>A0ABM3R923_SPIOL</name>
<dbReference type="SUPFAM" id="SSF53098">
    <property type="entry name" value="Ribonuclease H-like"/>
    <property type="match status" value="1"/>
</dbReference>
<feature type="compositionally biased region" description="Polar residues" evidence="7">
    <location>
        <begin position="288"/>
        <end position="299"/>
    </location>
</feature>
<dbReference type="CDD" id="cd01647">
    <property type="entry name" value="RT_LTR"/>
    <property type="match status" value="1"/>
</dbReference>
<dbReference type="PROSITE" id="PS50994">
    <property type="entry name" value="INTEGRASE"/>
    <property type="match status" value="1"/>
</dbReference>
<dbReference type="InterPro" id="IPR036397">
    <property type="entry name" value="RNaseH_sf"/>
</dbReference>
<evidence type="ECO:0000256" key="5">
    <source>
        <dbReference type="ARBA" id="ARBA00023268"/>
    </source>
</evidence>